<evidence type="ECO:0000259" key="1">
    <source>
        <dbReference type="Pfam" id="PF20987"/>
    </source>
</evidence>
<dbReference type="CDD" id="cd10437">
    <property type="entry name" value="GIY-YIG_HE_I-TevI_like"/>
    <property type="match status" value="1"/>
</dbReference>
<keyword evidence="2" id="KW-0934">Plastid</keyword>
<dbReference type="InterPro" id="IPR035901">
    <property type="entry name" value="GIY-YIG_endonuc_sf"/>
</dbReference>
<geneLocation type="plastid" evidence="2"/>
<dbReference type="InterPro" id="IPR048681">
    <property type="entry name" value="I-TevI_DNA-bd"/>
</dbReference>
<proteinExistence type="predicted"/>
<dbReference type="EMBL" id="MK948102">
    <property type="protein sequence ID" value="QGN75048.1"/>
    <property type="molecule type" value="Genomic_DNA"/>
</dbReference>
<accession>A0A650ANT6</accession>
<dbReference type="SUPFAM" id="SSF82771">
    <property type="entry name" value="GIY-YIG endonuclease"/>
    <property type="match status" value="1"/>
</dbReference>
<keyword evidence="2" id="KW-0378">Hydrolase</keyword>
<keyword evidence="2" id="KW-0540">Nuclease</keyword>
<feature type="domain" description="Intron-encoded endonuclease 1 DNA-binding" evidence="1">
    <location>
        <begin position="149"/>
        <end position="192"/>
    </location>
</feature>
<dbReference type="Pfam" id="PF20987">
    <property type="entry name" value="I-TevI_DNA-bd"/>
    <property type="match status" value="1"/>
</dbReference>
<organism evidence="2">
    <name type="scientific">Chlorella vulgaris</name>
    <name type="common">Green alga</name>
    <dbReference type="NCBI Taxonomy" id="3077"/>
    <lineage>
        <taxon>Eukaryota</taxon>
        <taxon>Viridiplantae</taxon>
        <taxon>Chlorophyta</taxon>
        <taxon>core chlorophytes</taxon>
        <taxon>Trebouxiophyceae</taxon>
        <taxon>Chlorellales</taxon>
        <taxon>Chlorellaceae</taxon>
        <taxon>Chlorella clade</taxon>
        <taxon>Chlorella</taxon>
    </lineage>
</organism>
<keyword evidence="2" id="KW-0255">Endonuclease</keyword>
<gene>
    <name evidence="2" type="primary">orf205</name>
</gene>
<dbReference type="GO" id="GO:0004519">
    <property type="term" value="F:endonuclease activity"/>
    <property type="evidence" value="ECO:0007669"/>
    <property type="project" value="UniProtKB-KW"/>
</dbReference>
<protein>
    <submittedName>
        <fullName evidence="2">Endonuclease protein</fullName>
    </submittedName>
</protein>
<sequence>MANLLSFCAPGLYEIFCIQTQRSYFGHSENIMYRFGRHYLNLEKQVHETTLLQQDWVKYGPQSFVFRPLYYGPDWNCLQVRLEKEIQLIETCSHKVYNNQSPIRSTYRKEWTLNDITYSSGAEAARCLGVSPSHVYRLMKRQGRTRIVSNQKKISIDGQEFESLTQAQSLLGVTRSTLSRRLRSEKWSTWVYLQKTRSNDYPQRE</sequence>
<dbReference type="AlphaFoldDB" id="A0A650ANT6"/>
<reference evidence="2" key="1">
    <citation type="submission" date="2019-05" db="EMBL/GenBank/DDBJ databases">
        <title>The complete chloroplast genome of Chlorella vulgaris UTEX259.</title>
        <authorList>
            <person name="Wang Y."/>
            <person name="Xu X."/>
        </authorList>
    </citation>
    <scope>NUCLEOTIDE SEQUENCE</scope>
    <source>
        <strain evidence="2">UTEX259</strain>
    </source>
</reference>
<name>A0A650ANT6_CHLVU</name>
<evidence type="ECO:0000313" key="2">
    <source>
        <dbReference type="EMBL" id="QGN75048.1"/>
    </source>
</evidence>
<dbReference type="Gene3D" id="3.40.1440.10">
    <property type="entry name" value="GIY-YIG endonuclease"/>
    <property type="match status" value="1"/>
</dbReference>